<proteinExistence type="predicted"/>
<dbReference type="EMBL" id="JACASE010000007">
    <property type="protein sequence ID" value="KAF6447503.1"/>
    <property type="molecule type" value="Genomic_DNA"/>
</dbReference>
<accession>A0A7J8FIC2</accession>
<keyword evidence="3" id="KW-1185">Reference proteome</keyword>
<reference evidence="2 3" key="1">
    <citation type="journal article" date="2020" name="Nature">
        <title>Six reference-quality genomes reveal evolution of bat adaptations.</title>
        <authorList>
            <person name="Jebb D."/>
            <person name="Huang Z."/>
            <person name="Pippel M."/>
            <person name="Hughes G.M."/>
            <person name="Lavrichenko K."/>
            <person name="Devanna P."/>
            <person name="Winkler S."/>
            <person name="Jermiin L.S."/>
            <person name="Skirmuntt E.C."/>
            <person name="Katzourakis A."/>
            <person name="Burkitt-Gray L."/>
            <person name="Ray D.A."/>
            <person name="Sullivan K.A.M."/>
            <person name="Roscito J.G."/>
            <person name="Kirilenko B.M."/>
            <person name="Davalos L.M."/>
            <person name="Corthals A.P."/>
            <person name="Power M.L."/>
            <person name="Jones G."/>
            <person name="Ransome R.D."/>
            <person name="Dechmann D.K.N."/>
            <person name="Locatelli A.G."/>
            <person name="Puechmaille S.J."/>
            <person name="Fedrigo O."/>
            <person name="Jarvis E.D."/>
            <person name="Hiller M."/>
            <person name="Vernes S.C."/>
            <person name="Myers E.W."/>
            <person name="Teeling E.C."/>
        </authorList>
    </citation>
    <scope>NUCLEOTIDE SEQUENCE [LARGE SCALE GENOMIC DNA]</scope>
    <source>
        <strain evidence="2">MRouAeg1</strain>
        <tissue evidence="2">Muscle</tissue>
    </source>
</reference>
<dbReference type="Proteomes" id="UP000593571">
    <property type="component" value="Unassembled WGS sequence"/>
</dbReference>
<protein>
    <submittedName>
        <fullName evidence="2">Uncharacterized protein</fullName>
    </submittedName>
</protein>
<feature type="region of interest" description="Disordered" evidence="1">
    <location>
        <begin position="41"/>
        <end position="61"/>
    </location>
</feature>
<evidence type="ECO:0000256" key="1">
    <source>
        <dbReference type="SAM" id="MobiDB-lite"/>
    </source>
</evidence>
<evidence type="ECO:0000313" key="2">
    <source>
        <dbReference type="EMBL" id="KAF6447503.1"/>
    </source>
</evidence>
<feature type="compositionally biased region" description="Polar residues" evidence="1">
    <location>
        <begin position="41"/>
        <end position="54"/>
    </location>
</feature>
<comment type="caution">
    <text evidence="2">The sequence shown here is derived from an EMBL/GenBank/DDBJ whole genome shotgun (WGS) entry which is preliminary data.</text>
</comment>
<sequence length="153" mass="16408">MRRMGPPTLRRGPGTTVTCKAREAGTKRGGITNCSVAMTDGQDSSKWESLSPQRSGRKTGVKGEACTNWALVVVIGGKAIVRWVDGHPGTRQCTLGSPNSCQTHTVKLPGKSGYSLCLMTILWLKGTKMLKALALAKVVNDLWTTDLKDTGHL</sequence>
<name>A0A7J8FIC2_ROUAE</name>
<gene>
    <name evidence="2" type="ORF">HJG63_011945</name>
</gene>
<evidence type="ECO:0000313" key="3">
    <source>
        <dbReference type="Proteomes" id="UP000593571"/>
    </source>
</evidence>
<organism evidence="2 3">
    <name type="scientific">Rousettus aegyptiacus</name>
    <name type="common">Egyptian fruit bat</name>
    <name type="synonym">Pteropus aegyptiacus</name>
    <dbReference type="NCBI Taxonomy" id="9407"/>
    <lineage>
        <taxon>Eukaryota</taxon>
        <taxon>Metazoa</taxon>
        <taxon>Chordata</taxon>
        <taxon>Craniata</taxon>
        <taxon>Vertebrata</taxon>
        <taxon>Euteleostomi</taxon>
        <taxon>Mammalia</taxon>
        <taxon>Eutheria</taxon>
        <taxon>Laurasiatheria</taxon>
        <taxon>Chiroptera</taxon>
        <taxon>Yinpterochiroptera</taxon>
        <taxon>Pteropodoidea</taxon>
        <taxon>Pteropodidae</taxon>
        <taxon>Rousettinae</taxon>
        <taxon>Rousettus</taxon>
    </lineage>
</organism>
<dbReference type="AlphaFoldDB" id="A0A7J8FIC2"/>